<organism evidence="2 3">
    <name type="scientific">Catharus ustulatus</name>
    <name type="common">Russet-backed thrush</name>
    <name type="synonym">Hylocichla ustulatus</name>
    <dbReference type="NCBI Taxonomy" id="91951"/>
    <lineage>
        <taxon>Eukaryota</taxon>
        <taxon>Metazoa</taxon>
        <taxon>Chordata</taxon>
        <taxon>Craniata</taxon>
        <taxon>Vertebrata</taxon>
        <taxon>Euteleostomi</taxon>
        <taxon>Archelosauria</taxon>
        <taxon>Archosauria</taxon>
        <taxon>Dinosauria</taxon>
        <taxon>Saurischia</taxon>
        <taxon>Theropoda</taxon>
        <taxon>Coelurosauria</taxon>
        <taxon>Aves</taxon>
        <taxon>Neognathae</taxon>
        <taxon>Neoaves</taxon>
        <taxon>Telluraves</taxon>
        <taxon>Australaves</taxon>
        <taxon>Passeriformes</taxon>
        <taxon>Turdidae</taxon>
        <taxon>Catharus</taxon>
    </lineage>
</organism>
<protein>
    <submittedName>
        <fullName evidence="2">Uncharacterized protein</fullName>
    </submittedName>
</protein>
<feature type="compositionally biased region" description="Basic and acidic residues" evidence="1">
    <location>
        <begin position="66"/>
        <end position="77"/>
    </location>
</feature>
<sequence length="100" mass="10470">MSPCCRPAPAPSQAGSPCSAVLLHSPASPAHSILGERTQSRYGMSIPASPLGRVAGRPLPRAPQRPRIDAAGRDLCHDGAQPVREPSGRTKSFLFSSKSN</sequence>
<dbReference type="Proteomes" id="UP000694563">
    <property type="component" value="Chromosome 6"/>
</dbReference>
<name>A0A8C3V9L5_CATUS</name>
<keyword evidence="3" id="KW-1185">Reference proteome</keyword>
<dbReference type="AlphaFoldDB" id="A0A8C3V9L5"/>
<reference evidence="2" key="2">
    <citation type="submission" date="2025-08" db="UniProtKB">
        <authorList>
            <consortium name="Ensembl"/>
        </authorList>
    </citation>
    <scope>IDENTIFICATION</scope>
</reference>
<dbReference type="Ensembl" id="ENSCUST00005024989.1">
    <property type="protein sequence ID" value="ENSCUSP00005024128.1"/>
    <property type="gene ID" value="ENSCUSG00005015089.1"/>
</dbReference>
<feature type="compositionally biased region" description="Polar residues" evidence="1">
    <location>
        <begin position="89"/>
        <end position="100"/>
    </location>
</feature>
<reference evidence="2" key="3">
    <citation type="submission" date="2025-09" db="UniProtKB">
        <authorList>
            <consortium name="Ensembl"/>
        </authorList>
    </citation>
    <scope>IDENTIFICATION</scope>
</reference>
<reference evidence="2" key="1">
    <citation type="submission" date="2020-10" db="EMBL/GenBank/DDBJ databases">
        <title>Catharus ustulatus (Swainson's thrush) genome, bCatUst1, primary haplotype v2.</title>
        <authorList>
            <person name="Delmore K."/>
            <person name="Vafadar M."/>
            <person name="Formenti G."/>
            <person name="Chow W."/>
            <person name="Pelan S."/>
            <person name="Howe K."/>
            <person name="Rhie A."/>
            <person name="Mountcastle J."/>
            <person name="Haase B."/>
            <person name="Fedrigo O."/>
            <person name="Jarvis E.D."/>
        </authorList>
    </citation>
    <scope>NUCLEOTIDE SEQUENCE [LARGE SCALE GENOMIC DNA]</scope>
</reference>
<evidence type="ECO:0000256" key="1">
    <source>
        <dbReference type="SAM" id="MobiDB-lite"/>
    </source>
</evidence>
<feature type="region of interest" description="Disordered" evidence="1">
    <location>
        <begin position="30"/>
        <end position="100"/>
    </location>
</feature>
<evidence type="ECO:0000313" key="2">
    <source>
        <dbReference type="Ensembl" id="ENSCUSP00005024128.1"/>
    </source>
</evidence>
<proteinExistence type="predicted"/>
<evidence type="ECO:0000313" key="3">
    <source>
        <dbReference type="Proteomes" id="UP000694563"/>
    </source>
</evidence>
<accession>A0A8C3V9L5</accession>